<evidence type="ECO:0000256" key="1">
    <source>
        <dbReference type="SAM" id="MobiDB-lite"/>
    </source>
</evidence>
<organism evidence="2 3">
    <name type="scientific">Candidatus Staskawiczbacteria bacterium RIFCSPHIGHO2_02_FULL_42_22</name>
    <dbReference type="NCBI Taxonomy" id="1802207"/>
    <lineage>
        <taxon>Bacteria</taxon>
        <taxon>Candidatus Staskawicziibacteriota</taxon>
    </lineage>
</organism>
<reference evidence="2 3" key="1">
    <citation type="journal article" date="2016" name="Nat. Commun.">
        <title>Thousands of microbial genomes shed light on interconnected biogeochemical processes in an aquifer system.</title>
        <authorList>
            <person name="Anantharaman K."/>
            <person name="Brown C.T."/>
            <person name="Hug L.A."/>
            <person name="Sharon I."/>
            <person name="Castelle C.J."/>
            <person name="Probst A.J."/>
            <person name="Thomas B.C."/>
            <person name="Singh A."/>
            <person name="Wilkins M.J."/>
            <person name="Karaoz U."/>
            <person name="Brodie E.L."/>
            <person name="Williams K.H."/>
            <person name="Hubbard S.S."/>
            <person name="Banfield J.F."/>
        </authorList>
    </citation>
    <scope>NUCLEOTIDE SEQUENCE [LARGE SCALE GENOMIC DNA]</scope>
</reference>
<comment type="caution">
    <text evidence="2">The sequence shown here is derived from an EMBL/GenBank/DDBJ whole genome shotgun (WGS) entry which is preliminary data.</text>
</comment>
<evidence type="ECO:0000313" key="2">
    <source>
        <dbReference type="EMBL" id="OGZ69297.1"/>
    </source>
</evidence>
<feature type="region of interest" description="Disordered" evidence="1">
    <location>
        <begin position="85"/>
        <end position="114"/>
    </location>
</feature>
<evidence type="ECO:0000313" key="3">
    <source>
        <dbReference type="Proteomes" id="UP000178820"/>
    </source>
</evidence>
<name>A0A1G2I3R4_9BACT</name>
<sequence length="114" mass="12599">MAIAIQTGSFGRGLHEIPLELPPQGKKLLDRYCAVKGISIDNITDDIIDCGVEEAFFQAVCDRVVAAGLGIVLFEELVRAMDRRNERQATEAAEKPPRNRVLARIGPDRRPEAE</sequence>
<feature type="compositionally biased region" description="Basic and acidic residues" evidence="1">
    <location>
        <begin position="85"/>
        <end position="97"/>
    </location>
</feature>
<accession>A0A1G2I3R4</accession>
<gene>
    <name evidence="2" type="ORF">A3D44_01235</name>
</gene>
<dbReference type="Proteomes" id="UP000178820">
    <property type="component" value="Unassembled WGS sequence"/>
</dbReference>
<dbReference type="EMBL" id="MHOT01000013">
    <property type="protein sequence ID" value="OGZ69297.1"/>
    <property type="molecule type" value="Genomic_DNA"/>
</dbReference>
<protein>
    <submittedName>
        <fullName evidence="2">Uncharacterized protein</fullName>
    </submittedName>
</protein>
<proteinExistence type="predicted"/>
<dbReference type="AlphaFoldDB" id="A0A1G2I3R4"/>